<reference evidence="3 4" key="1">
    <citation type="journal article" date="2019" name="Environ. Microbiol.">
        <title>Species interactions and distinct microbial communities in high Arctic permafrost affected cryosols are associated with the CH4 and CO2 gas fluxes.</title>
        <authorList>
            <person name="Altshuler I."/>
            <person name="Hamel J."/>
            <person name="Turney S."/>
            <person name="Magnuson E."/>
            <person name="Levesque R."/>
            <person name="Greer C."/>
            <person name="Whyte L.G."/>
        </authorList>
    </citation>
    <scope>NUCLEOTIDE SEQUENCE [LARGE SCALE GENOMIC DNA]</scope>
    <source>
        <strain evidence="3 4">E6.1</strain>
    </source>
</reference>
<dbReference type="SUPFAM" id="SSF56925">
    <property type="entry name" value="OMPA-like"/>
    <property type="match status" value="1"/>
</dbReference>
<evidence type="ECO:0000256" key="1">
    <source>
        <dbReference type="ARBA" id="ARBA00009330"/>
    </source>
</evidence>
<comment type="caution">
    <text evidence="3">The sequence shown here is derived from an EMBL/GenBank/DDBJ whole genome shotgun (WGS) entry which is preliminary data.</text>
</comment>
<organism evidence="3 4">
    <name type="scientific">Sphingomonas glacialis</name>
    <dbReference type="NCBI Taxonomy" id="658225"/>
    <lineage>
        <taxon>Bacteria</taxon>
        <taxon>Pseudomonadati</taxon>
        <taxon>Pseudomonadota</taxon>
        <taxon>Alphaproteobacteria</taxon>
        <taxon>Sphingomonadales</taxon>
        <taxon>Sphingomonadaceae</taxon>
        <taxon>Sphingomonas</taxon>
    </lineage>
</organism>
<dbReference type="PANTHER" id="PTHR36920">
    <property type="match status" value="1"/>
</dbReference>
<gene>
    <name evidence="3" type="ORF">EAH76_04865</name>
</gene>
<keyword evidence="2" id="KW-0732">Signal</keyword>
<feature type="signal peptide" evidence="2">
    <location>
        <begin position="1"/>
        <end position="24"/>
    </location>
</feature>
<dbReference type="AlphaFoldDB" id="A0A502FX91"/>
<dbReference type="GO" id="GO:0055085">
    <property type="term" value="P:transmembrane transport"/>
    <property type="evidence" value="ECO:0007669"/>
    <property type="project" value="TreeGrafter"/>
</dbReference>
<name>A0A502FX91_9SPHN</name>
<evidence type="ECO:0000256" key="2">
    <source>
        <dbReference type="SAM" id="SignalP"/>
    </source>
</evidence>
<dbReference type="InterPro" id="IPR005618">
    <property type="entry name" value="OMPW"/>
</dbReference>
<sequence>MRIPTLAAPLLGLAALCSAVPALAQEKGDVLVRVRAIMVSPNESSGGVQPSFPSARIGVTDSYAPELDFTYMISDHIGTELILATTKHQLQGRAALSGVDHVASTWVLPPTLTVQYHFLPHAKIRPYVGVGANYTIFYSSKASSALKAAIGDTDVHLKNSFGYALQAGLDFDITKRVFANLDVKYIDIDTKARLTTGALVNRVNTSIDPLVFGIGLGVRL</sequence>
<evidence type="ECO:0000313" key="3">
    <source>
        <dbReference type="EMBL" id="TPG54041.1"/>
    </source>
</evidence>
<evidence type="ECO:0000313" key="4">
    <source>
        <dbReference type="Proteomes" id="UP000319931"/>
    </source>
</evidence>
<dbReference type="GO" id="GO:0019867">
    <property type="term" value="C:outer membrane"/>
    <property type="evidence" value="ECO:0007669"/>
    <property type="project" value="InterPro"/>
</dbReference>
<dbReference type="Gene3D" id="2.40.160.20">
    <property type="match status" value="1"/>
</dbReference>
<dbReference type="OrthoDB" id="9807574at2"/>
<dbReference type="EMBL" id="RCZC01000002">
    <property type="protein sequence ID" value="TPG54041.1"/>
    <property type="molecule type" value="Genomic_DNA"/>
</dbReference>
<accession>A0A502FX91</accession>
<keyword evidence="4" id="KW-1185">Reference proteome</keyword>
<protein>
    <submittedName>
        <fullName evidence="3">OmpW family protein</fullName>
    </submittedName>
</protein>
<comment type="similarity">
    <text evidence="1">Belongs to the OmpW/AlkL family.</text>
</comment>
<feature type="chain" id="PRO_5021185228" evidence="2">
    <location>
        <begin position="25"/>
        <end position="220"/>
    </location>
</feature>
<dbReference type="RefSeq" id="WP_140848788.1">
    <property type="nucleotide sequence ID" value="NZ_RCZC01000002.1"/>
</dbReference>
<dbReference type="InterPro" id="IPR011250">
    <property type="entry name" value="OMP/PagP_B-barrel"/>
</dbReference>
<dbReference type="Proteomes" id="UP000319931">
    <property type="component" value="Unassembled WGS sequence"/>
</dbReference>
<proteinExistence type="inferred from homology"/>
<dbReference type="PANTHER" id="PTHR36920:SF1">
    <property type="entry name" value="OUTER MEMBRANE PROTEIN W"/>
    <property type="match status" value="1"/>
</dbReference>
<dbReference type="Pfam" id="PF03922">
    <property type="entry name" value="OmpW"/>
    <property type="match status" value="1"/>
</dbReference>